<evidence type="ECO:0000256" key="5">
    <source>
        <dbReference type="SAM" id="Phobius"/>
    </source>
</evidence>
<evidence type="ECO:0000256" key="3">
    <source>
        <dbReference type="ARBA" id="ARBA00022989"/>
    </source>
</evidence>
<feature type="transmembrane region" description="Helical" evidence="5">
    <location>
        <begin position="125"/>
        <end position="145"/>
    </location>
</feature>
<name>A0ABU5U283_9CYAN</name>
<proteinExistence type="predicted"/>
<dbReference type="Proteomes" id="UP001301728">
    <property type="component" value="Unassembled WGS sequence"/>
</dbReference>
<comment type="caution">
    <text evidence="7">The sequence shown here is derived from an EMBL/GenBank/DDBJ whole genome shotgun (WGS) entry which is preliminary data.</text>
</comment>
<evidence type="ECO:0000313" key="8">
    <source>
        <dbReference type="Proteomes" id="UP001301728"/>
    </source>
</evidence>
<feature type="transmembrane region" description="Helical" evidence="5">
    <location>
        <begin position="46"/>
        <end position="67"/>
    </location>
</feature>
<evidence type="ECO:0000259" key="6">
    <source>
        <dbReference type="Pfam" id="PF00324"/>
    </source>
</evidence>
<organism evidence="7 8">
    <name type="scientific">Limnoraphis robusta CCNP1315</name>
    <dbReference type="NCBI Taxonomy" id="3110306"/>
    <lineage>
        <taxon>Bacteria</taxon>
        <taxon>Bacillati</taxon>
        <taxon>Cyanobacteriota</taxon>
        <taxon>Cyanophyceae</taxon>
        <taxon>Oscillatoriophycideae</taxon>
        <taxon>Oscillatoriales</taxon>
        <taxon>Sirenicapillariaceae</taxon>
        <taxon>Limnoraphis</taxon>
    </lineage>
</organism>
<gene>
    <name evidence="7" type="ORF">VB854_20395</name>
</gene>
<comment type="subcellular location">
    <subcellularLocation>
        <location evidence="1">Membrane</location>
        <topology evidence="1">Multi-pass membrane protein</topology>
    </subcellularLocation>
</comment>
<feature type="domain" description="Amino acid permease/ SLC12A" evidence="6">
    <location>
        <begin position="17"/>
        <end position="403"/>
    </location>
</feature>
<keyword evidence="2 5" id="KW-0812">Transmembrane</keyword>
<feature type="transmembrane region" description="Helical" evidence="5">
    <location>
        <begin position="385"/>
        <end position="401"/>
    </location>
</feature>
<accession>A0ABU5U283</accession>
<evidence type="ECO:0000256" key="4">
    <source>
        <dbReference type="ARBA" id="ARBA00023136"/>
    </source>
</evidence>
<evidence type="ECO:0000256" key="1">
    <source>
        <dbReference type="ARBA" id="ARBA00004141"/>
    </source>
</evidence>
<feature type="transmembrane region" description="Helical" evidence="5">
    <location>
        <begin position="88"/>
        <end position="113"/>
    </location>
</feature>
<reference evidence="7 8" key="1">
    <citation type="submission" date="2023-12" db="EMBL/GenBank/DDBJ databases">
        <title>Baltic Sea Cyanobacteria.</title>
        <authorList>
            <person name="Delbaje E."/>
            <person name="Fewer D.P."/>
            <person name="Shishido T.K."/>
        </authorList>
    </citation>
    <scope>NUCLEOTIDE SEQUENCE [LARGE SCALE GENOMIC DNA]</scope>
    <source>
        <strain evidence="7 8">CCNP 1315</strain>
    </source>
</reference>
<dbReference type="Gene3D" id="1.20.1740.10">
    <property type="entry name" value="Amino acid/polyamine transporter I"/>
    <property type="match status" value="1"/>
</dbReference>
<feature type="transmembrane region" description="Helical" evidence="5">
    <location>
        <begin position="12"/>
        <end position="40"/>
    </location>
</feature>
<feature type="transmembrane region" description="Helical" evidence="5">
    <location>
        <begin position="193"/>
        <end position="210"/>
    </location>
</feature>
<feature type="transmembrane region" description="Helical" evidence="5">
    <location>
        <begin position="283"/>
        <end position="308"/>
    </location>
</feature>
<protein>
    <submittedName>
        <fullName evidence="7">APC family permease</fullName>
    </submittedName>
</protein>
<dbReference type="PANTHER" id="PTHR42770">
    <property type="entry name" value="AMINO ACID TRANSPORTER-RELATED"/>
    <property type="match status" value="1"/>
</dbReference>
<keyword evidence="4 5" id="KW-0472">Membrane</keyword>
<dbReference type="PANTHER" id="PTHR42770:SF7">
    <property type="entry name" value="MEMBRANE PROTEIN"/>
    <property type="match status" value="1"/>
</dbReference>
<feature type="transmembrane region" description="Helical" evidence="5">
    <location>
        <begin position="354"/>
        <end position="373"/>
    </location>
</feature>
<keyword evidence="3 5" id="KW-1133">Transmembrane helix</keyword>
<dbReference type="Pfam" id="PF00324">
    <property type="entry name" value="AA_permease"/>
    <property type="match status" value="1"/>
</dbReference>
<dbReference type="PIRSF" id="PIRSF006060">
    <property type="entry name" value="AA_transporter"/>
    <property type="match status" value="1"/>
</dbReference>
<feature type="transmembrane region" description="Helical" evidence="5">
    <location>
        <begin position="231"/>
        <end position="255"/>
    </location>
</feature>
<evidence type="ECO:0000313" key="7">
    <source>
        <dbReference type="EMBL" id="MEA5521304.1"/>
    </source>
</evidence>
<dbReference type="EMBL" id="JAYGHT010000131">
    <property type="protein sequence ID" value="MEA5521304.1"/>
    <property type="molecule type" value="Genomic_DNA"/>
</dbReference>
<dbReference type="InterPro" id="IPR004841">
    <property type="entry name" value="AA-permease/SLC12A_dom"/>
</dbReference>
<dbReference type="InterPro" id="IPR050367">
    <property type="entry name" value="APC_superfamily"/>
</dbReference>
<dbReference type="RefSeq" id="WP_323273019.1">
    <property type="nucleotide sequence ID" value="NZ_JAYGHT010000131.1"/>
</dbReference>
<evidence type="ECO:0000256" key="2">
    <source>
        <dbReference type="ARBA" id="ARBA00022692"/>
    </source>
</evidence>
<keyword evidence="8" id="KW-1185">Reference proteome</keyword>
<feature type="transmembrane region" description="Helical" evidence="5">
    <location>
        <begin position="152"/>
        <end position="173"/>
    </location>
</feature>
<sequence length="431" mass="45281">MSNQTPSLQREIGVFGATLMGLGSIIGTGVFVSIGIATGIAGPSVILAVAIGAIVALCNGLSSAQLAANHAVSGGTYEYGYKYLNPTLGFIAGWLFLLAKSASAATAALGFAGYFLNTLDLNSGLLVPTAFIAVIMITVIVLNGIRRSNVANLGIVSLTLFSLILFILTGLPIALSPTGVNNLTPFFTNEKPIAALLQATALMFVAYTGYGRIATLGEEVREPRETIPKAMVVTMIVTMLLYLAVAVVGVAAVGVEGLSDATQKAAPLEVAASQFGIPGIRQIVAVGAITAMLGVLLNLILGLSRVLLAMGRRRDMPPQVARLNASGTTPVIAVIVVAVIIGLLVLIGNVKTTWSFSAFNVLIYYAITNLAALQIPPEERLYPKPIAVIGLVSCFFLAFWVEWQIWLVGLELIAGGLLWRILLDIFQPESR</sequence>
<feature type="transmembrane region" description="Helical" evidence="5">
    <location>
        <begin position="329"/>
        <end position="348"/>
    </location>
</feature>